<organism evidence="11 14">
    <name type="scientific">Ustilaginoidea virens</name>
    <name type="common">Rice false smut fungus</name>
    <name type="synonym">Villosiclava virens</name>
    <dbReference type="NCBI Taxonomy" id="1159556"/>
    <lineage>
        <taxon>Eukaryota</taxon>
        <taxon>Fungi</taxon>
        <taxon>Dikarya</taxon>
        <taxon>Ascomycota</taxon>
        <taxon>Pezizomycotina</taxon>
        <taxon>Sordariomycetes</taxon>
        <taxon>Hypocreomycetidae</taxon>
        <taxon>Hypocreales</taxon>
        <taxon>Clavicipitaceae</taxon>
        <taxon>Ustilaginoidea</taxon>
    </lineage>
</organism>
<dbReference type="Proteomes" id="UP000054053">
    <property type="component" value="Unassembled WGS sequence"/>
</dbReference>
<evidence type="ECO:0000256" key="1">
    <source>
        <dbReference type="ARBA" id="ARBA00004123"/>
    </source>
</evidence>
<evidence type="ECO:0000256" key="3">
    <source>
        <dbReference type="ARBA" id="ARBA00022454"/>
    </source>
</evidence>
<dbReference type="KEGG" id="uvi:66064801"/>
<gene>
    <name evidence="12" type="ORF">UV8b_04023</name>
    <name evidence="11" type="ORF">UVI_02005200</name>
</gene>
<keyword evidence="3" id="KW-0158">Chromosome</keyword>
<keyword evidence="5" id="KW-0498">Mitosis</keyword>
<dbReference type="GO" id="GO:0005634">
    <property type="term" value="C:nucleus"/>
    <property type="evidence" value="ECO:0007669"/>
    <property type="project" value="UniProtKB-SubCell"/>
</dbReference>
<evidence type="ECO:0000256" key="10">
    <source>
        <dbReference type="SAM" id="Coils"/>
    </source>
</evidence>
<dbReference type="Proteomes" id="UP000027002">
    <property type="component" value="Chromosome 3"/>
</dbReference>
<dbReference type="RefSeq" id="XP_042997455.1">
    <property type="nucleotide sequence ID" value="XM_043141521.1"/>
</dbReference>
<dbReference type="InterPro" id="IPR007128">
    <property type="entry name" value="PMF1/Nnf1"/>
</dbReference>
<name>A0A1B5KUX7_USTVR</name>
<dbReference type="EMBL" id="CP072755">
    <property type="protein sequence ID" value="QUC19782.1"/>
    <property type="molecule type" value="Genomic_DNA"/>
</dbReference>
<keyword evidence="8" id="KW-0131">Cell cycle</keyword>
<keyword evidence="4" id="KW-0132">Cell division</keyword>
<evidence type="ECO:0000313" key="14">
    <source>
        <dbReference type="Proteomes" id="UP000054053"/>
    </source>
</evidence>
<dbReference type="Pfam" id="PF03980">
    <property type="entry name" value="Nnf1"/>
    <property type="match status" value="1"/>
</dbReference>
<dbReference type="PANTHER" id="PTHR15459">
    <property type="entry name" value="POLYAMINE-MODULATED FACTOR 1"/>
    <property type="match status" value="1"/>
</dbReference>
<sequence>MALEPPPGPRATRLQQVYTASLTRTLDKLSYDNLSGCYPTIARRASPLLRQVQAQMVDKLRDKSDREFAGILRARDVVRKLNHLEGLIADAEGRRKEAEAEAEAAAVAADLAADVKPPHRLPPREILNAHLDARLAEHVALLDARLQTTQAQNALLADLVRQQRGEMSALLAGLERAVDDVRGANAVLGPAADRLAGEARRDAGLGG</sequence>
<dbReference type="PANTHER" id="PTHR15459:SF3">
    <property type="entry name" value="POLYAMINE-MODULATED FACTOR 1"/>
    <property type="match status" value="1"/>
</dbReference>
<evidence type="ECO:0000256" key="8">
    <source>
        <dbReference type="ARBA" id="ARBA00023306"/>
    </source>
</evidence>
<evidence type="ECO:0008006" key="15">
    <source>
        <dbReference type="Google" id="ProtNLM"/>
    </source>
</evidence>
<dbReference type="GeneID" id="66064801"/>
<keyword evidence="13" id="KW-1185">Reference proteome</keyword>
<accession>A0A1B5KUX7</accession>
<dbReference type="OrthoDB" id="18453at2759"/>
<evidence type="ECO:0000256" key="5">
    <source>
        <dbReference type="ARBA" id="ARBA00022776"/>
    </source>
</evidence>
<evidence type="ECO:0000313" key="13">
    <source>
        <dbReference type="Proteomes" id="UP000027002"/>
    </source>
</evidence>
<dbReference type="GO" id="GO:0000444">
    <property type="term" value="C:MIS12/MIND type complex"/>
    <property type="evidence" value="ECO:0007669"/>
    <property type="project" value="InterPro"/>
</dbReference>
<keyword evidence="7" id="KW-0539">Nucleus</keyword>
<evidence type="ECO:0000313" key="11">
    <source>
        <dbReference type="EMBL" id="GAO14790.1"/>
    </source>
</evidence>
<evidence type="ECO:0000256" key="7">
    <source>
        <dbReference type="ARBA" id="ARBA00023242"/>
    </source>
</evidence>
<keyword evidence="6" id="KW-0995">Kinetochore</keyword>
<dbReference type="EMBL" id="BBTG02000002">
    <property type="protein sequence ID" value="GAO14790.1"/>
    <property type="molecule type" value="Genomic_DNA"/>
</dbReference>
<keyword evidence="9" id="KW-0137">Centromere</keyword>
<protein>
    <recommendedName>
        <fullName evidence="15">MIND kinetochore complex component Nnf1</fullName>
    </recommendedName>
</protein>
<evidence type="ECO:0000256" key="6">
    <source>
        <dbReference type="ARBA" id="ARBA00022838"/>
    </source>
</evidence>
<feature type="coiled-coil region" evidence="10">
    <location>
        <begin position="81"/>
        <end position="108"/>
    </location>
</feature>
<reference evidence="11" key="1">
    <citation type="journal article" date="2016" name="Genome Announc.">
        <title>Genome Sequence of Ustilaginoidea virens IPU010, a Rice Pathogenic Fungus Causing False Smut.</title>
        <authorList>
            <person name="Kumagai T."/>
            <person name="Ishii T."/>
            <person name="Terai G."/>
            <person name="Umemura M."/>
            <person name="Machida M."/>
            <person name="Asai K."/>
        </authorList>
    </citation>
    <scope>NUCLEOTIDE SEQUENCE [LARGE SCALE GENOMIC DNA]</scope>
    <source>
        <strain evidence="11">IPU010</strain>
    </source>
</reference>
<evidence type="ECO:0000256" key="2">
    <source>
        <dbReference type="ARBA" id="ARBA00004629"/>
    </source>
</evidence>
<evidence type="ECO:0000256" key="9">
    <source>
        <dbReference type="ARBA" id="ARBA00023328"/>
    </source>
</evidence>
<comment type="subcellular location">
    <subcellularLocation>
        <location evidence="2">Chromosome</location>
        <location evidence="2">Centromere</location>
        <location evidence="2">Kinetochore</location>
    </subcellularLocation>
    <subcellularLocation>
        <location evidence="1">Nucleus</location>
    </subcellularLocation>
</comment>
<reference evidence="12" key="3">
    <citation type="submission" date="2020-03" db="EMBL/GenBank/DDBJ databases">
        <title>A mixture of massive structural variations and highly conserved coding sequences in Ustilaginoidea virens genome.</title>
        <authorList>
            <person name="Zhang K."/>
            <person name="Zhao Z."/>
            <person name="Zhang Z."/>
            <person name="Li Y."/>
            <person name="Hsiang T."/>
            <person name="Sun W."/>
        </authorList>
    </citation>
    <scope>NUCLEOTIDE SEQUENCE</scope>
    <source>
        <strain evidence="12">UV-8b</strain>
    </source>
</reference>
<evidence type="ECO:0000313" key="12">
    <source>
        <dbReference type="EMBL" id="QUC19782.1"/>
    </source>
</evidence>
<keyword evidence="10" id="KW-0175">Coiled coil</keyword>
<dbReference type="AlphaFoldDB" id="A0A1B5KUX7"/>
<dbReference type="GO" id="GO:0007059">
    <property type="term" value="P:chromosome segregation"/>
    <property type="evidence" value="ECO:0007669"/>
    <property type="project" value="TreeGrafter"/>
</dbReference>
<proteinExistence type="predicted"/>
<dbReference type="GO" id="GO:0051301">
    <property type="term" value="P:cell division"/>
    <property type="evidence" value="ECO:0007669"/>
    <property type="project" value="UniProtKB-KW"/>
</dbReference>
<reference evidence="14" key="2">
    <citation type="journal article" date="2016" name="Genome Announc.">
        <title>Genome sequence of Ustilaginoidea virens IPU010, a rice pathogenic fungus causing false smut.</title>
        <authorList>
            <person name="Kumagai T."/>
            <person name="Ishii T."/>
            <person name="Terai G."/>
            <person name="Umemura M."/>
            <person name="Machida M."/>
            <person name="Asai K."/>
        </authorList>
    </citation>
    <scope>NUCLEOTIDE SEQUENCE [LARGE SCALE GENOMIC DNA]</scope>
    <source>
        <strain evidence="14">IPU010</strain>
    </source>
</reference>
<evidence type="ECO:0000256" key="4">
    <source>
        <dbReference type="ARBA" id="ARBA00022618"/>
    </source>
</evidence>